<evidence type="ECO:0000256" key="2">
    <source>
        <dbReference type="ARBA" id="ARBA00023125"/>
    </source>
</evidence>
<dbReference type="InterPro" id="IPR011008">
    <property type="entry name" value="Dimeric_a/b-barrel"/>
</dbReference>
<dbReference type="PRINTS" id="PR00033">
    <property type="entry name" value="HTHASNC"/>
</dbReference>
<dbReference type="PANTHER" id="PTHR30154">
    <property type="entry name" value="LEUCINE-RESPONSIVE REGULATORY PROTEIN"/>
    <property type="match status" value="1"/>
</dbReference>
<dbReference type="GO" id="GO:0043565">
    <property type="term" value="F:sequence-specific DNA binding"/>
    <property type="evidence" value="ECO:0007669"/>
    <property type="project" value="InterPro"/>
</dbReference>
<keyword evidence="5" id="KW-0614">Plasmid</keyword>
<evidence type="ECO:0000313" key="6">
    <source>
        <dbReference type="Proteomes" id="UP000004703"/>
    </source>
</evidence>
<keyword evidence="3" id="KW-0804">Transcription</keyword>
<dbReference type="GO" id="GO:0043200">
    <property type="term" value="P:response to amino acid"/>
    <property type="evidence" value="ECO:0007669"/>
    <property type="project" value="TreeGrafter"/>
</dbReference>
<name>A0A5E8H7C4_ROSAD</name>
<dbReference type="InterPro" id="IPR036390">
    <property type="entry name" value="WH_DNA-bd_sf"/>
</dbReference>
<evidence type="ECO:0000256" key="3">
    <source>
        <dbReference type="ARBA" id="ARBA00023163"/>
    </source>
</evidence>
<feature type="domain" description="HTH asnC-type" evidence="4">
    <location>
        <begin position="3"/>
        <end position="64"/>
    </location>
</feature>
<evidence type="ECO:0000259" key="4">
    <source>
        <dbReference type="PROSITE" id="PS50956"/>
    </source>
</evidence>
<dbReference type="Proteomes" id="UP000004703">
    <property type="component" value="Plasmid pLADFL_2"/>
</dbReference>
<dbReference type="InterPro" id="IPR000485">
    <property type="entry name" value="AsnC-type_HTH_dom"/>
</dbReference>
<dbReference type="Pfam" id="PF13404">
    <property type="entry name" value="HTH_AsnC-type"/>
    <property type="match status" value="1"/>
</dbReference>
<dbReference type="InterPro" id="IPR019888">
    <property type="entry name" value="Tscrpt_reg_AsnC-like"/>
</dbReference>
<dbReference type="AlphaFoldDB" id="A0A5E8H7C4"/>
<geneLocation type="plasmid" evidence="6">
    <name>pladfl_2</name>
</geneLocation>
<dbReference type="SUPFAM" id="SSF54909">
    <property type="entry name" value="Dimeric alpha+beta barrel"/>
    <property type="match status" value="1"/>
</dbReference>
<dbReference type="GO" id="GO:0005829">
    <property type="term" value="C:cytosol"/>
    <property type="evidence" value="ECO:0007669"/>
    <property type="project" value="TreeGrafter"/>
</dbReference>
<accession>A0A5E8H7C4</accession>
<protein>
    <submittedName>
        <fullName evidence="5">Transcriptional regulator</fullName>
    </submittedName>
</protein>
<reference evidence="5 6" key="2">
    <citation type="submission" date="2013-04" db="EMBL/GenBank/DDBJ databases">
        <authorList>
            <person name="Fiebig A."/>
            <person name="Pradella S."/>
            <person name="Wagner-Doebler I."/>
        </authorList>
    </citation>
    <scope>NUCLEOTIDE SEQUENCE [LARGE SCALE GENOMIC DNA]</scope>
    <source>
        <strain evidence="6">DSM 17067 / NCIMB 14079 / DFL-11</strain>
        <plasmid evidence="6">pladfl_2</plasmid>
    </source>
</reference>
<comment type="caution">
    <text evidence="5">The sequence shown here is derived from an EMBL/GenBank/DDBJ whole genome shotgun (WGS) entry which is preliminary data.</text>
</comment>
<dbReference type="SUPFAM" id="SSF46785">
    <property type="entry name" value="Winged helix' DNA-binding domain"/>
    <property type="match status" value="1"/>
</dbReference>
<dbReference type="Gene3D" id="1.10.10.10">
    <property type="entry name" value="Winged helix-like DNA-binding domain superfamily/Winged helix DNA-binding domain"/>
    <property type="match status" value="1"/>
</dbReference>
<keyword evidence="2" id="KW-0238">DNA-binding</keyword>
<dbReference type="PANTHER" id="PTHR30154:SF34">
    <property type="entry name" value="TRANSCRIPTIONAL REGULATOR AZLB"/>
    <property type="match status" value="1"/>
</dbReference>
<gene>
    <name evidence="5" type="ORF">SADFL11_152</name>
</gene>
<dbReference type="Gene3D" id="3.30.70.920">
    <property type="match status" value="1"/>
</dbReference>
<evidence type="ECO:0000256" key="1">
    <source>
        <dbReference type="ARBA" id="ARBA00023015"/>
    </source>
</evidence>
<reference evidence="5 6" key="1">
    <citation type="submission" date="2008-01" db="EMBL/GenBank/DDBJ databases">
        <authorList>
            <person name="Wagner-Dobler I."/>
            <person name="Ferriera S."/>
            <person name="Johnson J."/>
            <person name="Kravitz S."/>
            <person name="Beeson K."/>
            <person name="Sutton G."/>
            <person name="Rogers Y.-H."/>
            <person name="Friedman R."/>
            <person name="Frazier M."/>
            <person name="Venter J.C."/>
        </authorList>
    </citation>
    <scope>NUCLEOTIDE SEQUENCE [LARGE SCALE GENOMIC DNA]</scope>
    <source>
        <strain evidence="6">DSM 17067 / NCIMB 14079 / DFL-11</strain>
        <plasmid evidence="6">pladfl_2</plasmid>
    </source>
</reference>
<dbReference type="PROSITE" id="PS50956">
    <property type="entry name" value="HTH_ASNC_2"/>
    <property type="match status" value="1"/>
</dbReference>
<sequence length="158" mass="17888">MKLDQVDISILNALQDNARTGLEQLAHVSGVSIASVQRRLKALREGGFILREVALLDGAKLGQAMTFIIMVELERERLDQIDDFVKRARQEPQVQQCYYVTGEADFCLICIAKDMAEFEALTHRLFFQNANVRRFRTSVVMGRKKIGLNVPLDMDGSE</sequence>
<keyword evidence="1" id="KW-0805">Transcription regulation</keyword>
<dbReference type="InterPro" id="IPR019887">
    <property type="entry name" value="Tscrpt_reg_AsnC/Lrp_C"/>
</dbReference>
<organism evidence="5 6">
    <name type="scientific">Roseibium alexandrii (strain DSM 17067 / NCIMB 14079 / DFL-11)</name>
    <name type="common">Labrenzia alexandrii</name>
    <dbReference type="NCBI Taxonomy" id="244592"/>
    <lineage>
        <taxon>Bacteria</taxon>
        <taxon>Pseudomonadati</taxon>
        <taxon>Pseudomonadota</taxon>
        <taxon>Alphaproteobacteria</taxon>
        <taxon>Hyphomicrobiales</taxon>
        <taxon>Stappiaceae</taxon>
        <taxon>Roseibium</taxon>
    </lineage>
</organism>
<dbReference type="InterPro" id="IPR036388">
    <property type="entry name" value="WH-like_DNA-bd_sf"/>
</dbReference>
<dbReference type="SMART" id="SM00344">
    <property type="entry name" value="HTH_ASNC"/>
    <property type="match status" value="1"/>
</dbReference>
<dbReference type="RefSeq" id="WP_008188458.1">
    <property type="nucleotide sequence ID" value="NZ_CM011004.1"/>
</dbReference>
<proteinExistence type="predicted"/>
<evidence type="ECO:0000313" key="5">
    <source>
        <dbReference type="EMBL" id="EEE48091.1"/>
    </source>
</evidence>
<dbReference type="EMBL" id="ACCU02000006">
    <property type="protein sequence ID" value="EEE48091.1"/>
    <property type="molecule type" value="Genomic_DNA"/>
</dbReference>
<dbReference type="Pfam" id="PF01037">
    <property type="entry name" value="AsnC_trans_reg"/>
    <property type="match status" value="1"/>
</dbReference>